<sequence>MLAGKAVVLVRCGVSMVNAAMVAQRTLDLFNVTHLMVSGCAGGSSRS</sequence>
<evidence type="ECO:0000256" key="1">
    <source>
        <dbReference type="SAM" id="SignalP"/>
    </source>
</evidence>
<evidence type="ECO:0000313" key="3">
    <source>
        <dbReference type="EMBL" id="QQZ49565.1"/>
    </source>
</evidence>
<dbReference type="GO" id="GO:0009116">
    <property type="term" value="P:nucleoside metabolic process"/>
    <property type="evidence" value="ECO:0007669"/>
    <property type="project" value="InterPro"/>
</dbReference>
<feature type="domain" description="Nucleoside phosphorylase" evidence="2">
    <location>
        <begin position="2"/>
        <end position="43"/>
    </location>
</feature>
<dbReference type="GO" id="GO:0003824">
    <property type="term" value="F:catalytic activity"/>
    <property type="evidence" value="ECO:0007669"/>
    <property type="project" value="InterPro"/>
</dbReference>
<evidence type="ECO:0000259" key="2">
    <source>
        <dbReference type="Pfam" id="PF01048"/>
    </source>
</evidence>
<dbReference type="SUPFAM" id="SSF53167">
    <property type="entry name" value="Purine and uridine phosphorylases"/>
    <property type="match status" value="1"/>
</dbReference>
<gene>
    <name evidence="3" type="ORF">JKL49_21905</name>
</gene>
<feature type="signal peptide" evidence="1">
    <location>
        <begin position="1"/>
        <end position="19"/>
    </location>
</feature>
<proteinExistence type="predicted"/>
<dbReference type="Gene3D" id="3.40.50.1580">
    <property type="entry name" value="Nucleoside phosphorylase domain"/>
    <property type="match status" value="1"/>
</dbReference>
<reference evidence="3" key="1">
    <citation type="submission" date="2021-01" db="EMBL/GenBank/DDBJ databases">
        <title>Genome sequence of Phenylobacterium sp. 20VBR1 isolated from a valley glaceir, Ny-Alesund, Svalbard.</title>
        <authorList>
            <person name="Thomas F.A."/>
            <person name="Krishnan K.P."/>
            <person name="Sinha R.K."/>
        </authorList>
    </citation>
    <scope>NUCLEOTIDE SEQUENCE</scope>
    <source>
        <strain evidence="3">20VBR1</strain>
    </source>
</reference>
<keyword evidence="1" id="KW-0732">Signal</keyword>
<protein>
    <recommendedName>
        <fullName evidence="2">Nucleoside phosphorylase domain-containing protein</fullName>
    </recommendedName>
</protein>
<dbReference type="Pfam" id="PF01048">
    <property type="entry name" value="PNP_UDP_1"/>
    <property type="match status" value="1"/>
</dbReference>
<name>A0A974S799_9CAUL</name>
<feature type="chain" id="PRO_5037055664" description="Nucleoside phosphorylase domain-containing protein" evidence="1">
    <location>
        <begin position="20"/>
        <end position="47"/>
    </location>
</feature>
<organism evidence="3">
    <name type="scientific">Phenylobacterium glaciei</name>
    <dbReference type="NCBI Taxonomy" id="2803784"/>
    <lineage>
        <taxon>Bacteria</taxon>
        <taxon>Pseudomonadati</taxon>
        <taxon>Pseudomonadota</taxon>
        <taxon>Alphaproteobacteria</taxon>
        <taxon>Caulobacterales</taxon>
        <taxon>Caulobacteraceae</taxon>
        <taxon>Phenylobacterium</taxon>
    </lineage>
</organism>
<accession>A0A974S799</accession>
<dbReference type="EMBL" id="CP068570">
    <property type="protein sequence ID" value="QQZ49565.1"/>
    <property type="molecule type" value="Genomic_DNA"/>
</dbReference>
<dbReference type="AlphaFoldDB" id="A0A974S799"/>
<dbReference type="InterPro" id="IPR035994">
    <property type="entry name" value="Nucleoside_phosphorylase_sf"/>
</dbReference>
<dbReference type="InterPro" id="IPR000845">
    <property type="entry name" value="Nucleoside_phosphorylase_d"/>
</dbReference>